<dbReference type="PROSITE" id="PS50802">
    <property type="entry name" value="OTU"/>
    <property type="match status" value="1"/>
</dbReference>
<feature type="compositionally biased region" description="Polar residues" evidence="2">
    <location>
        <begin position="14"/>
        <end position="23"/>
    </location>
</feature>
<evidence type="ECO:0000313" key="5">
    <source>
        <dbReference type="EMBL" id="NHN24080.1"/>
    </source>
</evidence>
<reference evidence="5 6" key="3">
    <citation type="submission" date="2020-02" db="EMBL/GenBank/DDBJ databases">
        <title>Flavobacterium profundi sp. nov., isolated from a deep-sea seamount.</title>
        <authorList>
            <person name="Zhang D.-C."/>
        </authorList>
    </citation>
    <scope>NUCLEOTIDE SEQUENCE [LARGE SCALE GENOMIC DNA]</scope>
    <source>
        <strain evidence="5 6">EC11</strain>
    </source>
</reference>
<organism evidence="5 6">
    <name type="scientific">Flavobacterium jejuense</name>
    <dbReference type="NCBI Taxonomy" id="1544455"/>
    <lineage>
        <taxon>Bacteria</taxon>
        <taxon>Pseudomonadati</taxon>
        <taxon>Bacteroidota</taxon>
        <taxon>Flavobacteriia</taxon>
        <taxon>Flavobacteriales</taxon>
        <taxon>Flavobacteriaceae</taxon>
        <taxon>Flavobacterium</taxon>
    </lineage>
</organism>
<gene>
    <name evidence="5" type="ORF">FIA58_000185</name>
</gene>
<accession>A0ABX0IJS2</accession>
<dbReference type="RefSeq" id="WP_165928818.1">
    <property type="nucleotide sequence ID" value="NZ_VEVQ02000001.1"/>
</dbReference>
<keyword evidence="6" id="KW-1185">Reference proteome</keyword>
<dbReference type="InterPro" id="IPR025295">
    <property type="entry name" value="eCIS_core_dom"/>
</dbReference>
<feature type="compositionally biased region" description="Polar residues" evidence="2">
    <location>
        <begin position="37"/>
        <end position="67"/>
    </location>
</feature>
<feature type="domain" description="Fido" evidence="4">
    <location>
        <begin position="605"/>
        <end position="747"/>
    </location>
</feature>
<feature type="compositionally biased region" description="Polar residues" evidence="2">
    <location>
        <begin position="174"/>
        <end position="189"/>
    </location>
</feature>
<proteinExistence type="predicted"/>
<evidence type="ECO:0000256" key="2">
    <source>
        <dbReference type="SAM" id="MobiDB-lite"/>
    </source>
</evidence>
<sequence>MKTQNDITQEKETTPVQRIQQEASDGGTAQLVDNRESTTIQRKLQDSMSAATENTTNPIQRKNNTGLPDNLKTGIENLSGYSMDDVKVHYNSSKPAQLQAHAYAQGTDIHLASGQEKHLPHEAWHVVQQKQGRVKPTKQLKSKVNINDDTGLEREADVMGDRVASAVFQSFHNKSVSTGGSAKPSSSFIVQRKEQGKKKKSKESQLSNLTSFGPFSRYSKQKKQSIERMLTTLFMNYGVSYKTAKNVKNLLVKLSIDDLRVLEENMNNLIGNDVSIQVIEKVFLPLTGINLFEQEEENDNKETNEHKLSIKAFQELFSLGNILGIILLSNGDAFYNTTSELPRIIDRQNVKELDNISAQLNEVDVNKGARLLEIINDINKNGTERSLLDLNIALRSVNSPKENVIQELINNLPNTEEALEAVEKLEDELITKSDDTTIGLTINLHKIFHLKKTEILETLIENEVNKKDANPLLNPLKSIGKENYWKMLIDGNVHKYKDKHFYNRSKGFMASMMKGLYLIVREAGNELSVDFLTLLHDKATSKVTNEGIEGEILEKHIDFENLEKDTDLIIDKPLFLNAKFLQTPGIKNQSNRWGINQGTPEGSKELGELIADLDKQLKKSYFLKDPGGNGNSWHSGKGINVEKSTEKLLQYSIDRYNAEIGNAKTKDEKLEIIIDCCRRLGVIHPFLDANGRTIQILLLNKLLLDNDLAPTAMYMQDFMIGRSKKELIHLIKRGQQYLRDEVSTIDPSGSLTKISLSLSNAWVSMKSFFKNKKKKEMTDVIKHFDRLNNPGGGDCLFHSISQLLQHHRGLTISAFKLRKSVIKFYRQKENNAWNIITEGRRSVRTGENTFDNQKNYFNFMKKEGSWATDSEIGALSELYHINICIVQPGNQYHEVFTGFGKRTFVHADSLLNLQNTICIYHQQNLHFEALVLNNG</sequence>
<dbReference type="Gene3D" id="3.90.70.80">
    <property type="match status" value="1"/>
</dbReference>
<dbReference type="PROSITE" id="PS51459">
    <property type="entry name" value="FIDO"/>
    <property type="match status" value="1"/>
</dbReference>
<dbReference type="InterPro" id="IPR003812">
    <property type="entry name" value="Fido"/>
</dbReference>
<dbReference type="Gene3D" id="1.10.3290.10">
    <property type="entry name" value="Fido-like domain"/>
    <property type="match status" value="1"/>
</dbReference>
<dbReference type="Proteomes" id="UP000817854">
    <property type="component" value="Unassembled WGS sequence"/>
</dbReference>
<evidence type="ECO:0000256" key="1">
    <source>
        <dbReference type="SAM" id="Coils"/>
    </source>
</evidence>
<reference evidence="6" key="1">
    <citation type="submission" date="2019-05" db="EMBL/GenBank/DDBJ databases">
        <title>Flavobacterium profundi sp. nov., isolated from a deep-sea seamount.</title>
        <authorList>
            <person name="Zhang D.-C."/>
        </authorList>
    </citation>
    <scope>NUCLEOTIDE SEQUENCE [LARGE SCALE GENOMIC DNA]</scope>
    <source>
        <strain evidence="6">EC11</strain>
    </source>
</reference>
<protein>
    <submittedName>
        <fullName evidence="5">DUF4157 domain-containing protein</fullName>
    </submittedName>
</protein>
<feature type="coiled-coil region" evidence="1">
    <location>
        <begin position="405"/>
        <end position="435"/>
    </location>
</feature>
<feature type="region of interest" description="Disordered" evidence="2">
    <location>
        <begin position="1"/>
        <end position="70"/>
    </location>
</feature>
<feature type="domain" description="OTU" evidence="3">
    <location>
        <begin position="784"/>
        <end position="913"/>
    </location>
</feature>
<dbReference type="EMBL" id="VEVQ02000001">
    <property type="protein sequence ID" value="NHN24080.1"/>
    <property type="molecule type" value="Genomic_DNA"/>
</dbReference>
<name>A0ABX0IJS2_9FLAO</name>
<comment type="caution">
    <text evidence="5">The sequence shown here is derived from an EMBL/GenBank/DDBJ whole genome shotgun (WGS) entry which is preliminary data.</text>
</comment>
<keyword evidence="1" id="KW-0175">Coiled coil</keyword>
<reference evidence="5 6" key="2">
    <citation type="submission" date="2019-05" db="EMBL/GenBank/DDBJ databases">
        <authorList>
            <person name="Lianzixin W."/>
        </authorList>
    </citation>
    <scope>NUCLEOTIDE SEQUENCE [LARGE SCALE GENOMIC DNA]</scope>
    <source>
        <strain evidence="5 6">EC11</strain>
    </source>
</reference>
<dbReference type="SUPFAM" id="SSF140931">
    <property type="entry name" value="Fic-like"/>
    <property type="match status" value="1"/>
</dbReference>
<feature type="region of interest" description="Disordered" evidence="2">
    <location>
        <begin position="174"/>
        <end position="208"/>
    </location>
</feature>
<dbReference type="Pfam" id="PF02338">
    <property type="entry name" value="OTU"/>
    <property type="match status" value="1"/>
</dbReference>
<dbReference type="CDD" id="cd22744">
    <property type="entry name" value="OTU"/>
    <property type="match status" value="1"/>
</dbReference>
<dbReference type="Pfam" id="PF13699">
    <property type="entry name" value="eCIS_core"/>
    <property type="match status" value="1"/>
</dbReference>
<evidence type="ECO:0000259" key="3">
    <source>
        <dbReference type="PROSITE" id="PS50802"/>
    </source>
</evidence>
<evidence type="ECO:0000313" key="6">
    <source>
        <dbReference type="Proteomes" id="UP000817854"/>
    </source>
</evidence>
<dbReference type="InterPro" id="IPR003323">
    <property type="entry name" value="OTU_dom"/>
</dbReference>
<dbReference type="InterPro" id="IPR036597">
    <property type="entry name" value="Fido-like_dom_sf"/>
</dbReference>
<evidence type="ECO:0000259" key="4">
    <source>
        <dbReference type="PROSITE" id="PS51459"/>
    </source>
</evidence>